<comment type="caution">
    <text evidence="2">The sequence shown here is derived from an EMBL/GenBank/DDBJ whole genome shotgun (WGS) entry which is preliminary data.</text>
</comment>
<dbReference type="AlphaFoldDB" id="A0A4R9K4B8"/>
<evidence type="ECO:0000313" key="2">
    <source>
        <dbReference type="EMBL" id="TGL59734.1"/>
    </source>
</evidence>
<dbReference type="EMBL" id="RQGD01000023">
    <property type="protein sequence ID" value="TGL59734.1"/>
    <property type="molecule type" value="Genomic_DNA"/>
</dbReference>
<dbReference type="SUPFAM" id="SSF159888">
    <property type="entry name" value="YdhG-like"/>
    <property type="match status" value="1"/>
</dbReference>
<feature type="domain" description="YdhG-like" evidence="1">
    <location>
        <begin position="26"/>
        <end position="134"/>
    </location>
</feature>
<protein>
    <submittedName>
        <fullName evidence="2">DUF1801 domain-containing protein</fullName>
    </submittedName>
</protein>
<dbReference type="Proteomes" id="UP000297693">
    <property type="component" value="Unassembled WGS sequence"/>
</dbReference>
<keyword evidence="3" id="KW-1185">Reference proteome</keyword>
<dbReference type="Pfam" id="PF08818">
    <property type="entry name" value="DUF1801"/>
    <property type="match status" value="1"/>
</dbReference>
<reference evidence="2" key="1">
    <citation type="journal article" date="2019" name="PLoS Negl. Trop. Dis.">
        <title>Revisiting the worldwide diversity of Leptospira species in the environment.</title>
        <authorList>
            <person name="Vincent A.T."/>
            <person name="Schiettekatte O."/>
            <person name="Bourhy P."/>
            <person name="Veyrier F.J."/>
            <person name="Picardeau M."/>
        </authorList>
    </citation>
    <scope>NUCLEOTIDE SEQUENCE [LARGE SCALE GENOMIC DNA]</scope>
    <source>
        <strain evidence="2">201702476</strain>
    </source>
</reference>
<evidence type="ECO:0000259" key="1">
    <source>
        <dbReference type="Pfam" id="PF08818"/>
    </source>
</evidence>
<sequence>MHKQTKMDLQNPMVAEVYFNYPVAIREKLLQLRALVLLVARQTEGVGRIEEGLRWGEPSFLTTESKSGSTIRVHTVKNHPNQYAMYFNCKTDLINRFHQKYPTKLKFSGNRAILFELDEEIPLEIVKECITEALTYNLKKSKK</sequence>
<evidence type="ECO:0000313" key="3">
    <source>
        <dbReference type="Proteomes" id="UP000297693"/>
    </source>
</evidence>
<name>A0A4R9K4B8_9LEPT</name>
<proteinExistence type="predicted"/>
<dbReference type="OrthoDB" id="328972at2"/>
<accession>A0A4R9K4B8</accession>
<dbReference type="InterPro" id="IPR014922">
    <property type="entry name" value="YdhG-like"/>
</dbReference>
<organism evidence="2 3">
    <name type="scientific">Leptospira ognonensis</name>
    <dbReference type="NCBI Taxonomy" id="2484945"/>
    <lineage>
        <taxon>Bacteria</taxon>
        <taxon>Pseudomonadati</taxon>
        <taxon>Spirochaetota</taxon>
        <taxon>Spirochaetia</taxon>
        <taxon>Leptospirales</taxon>
        <taxon>Leptospiraceae</taxon>
        <taxon>Leptospira</taxon>
    </lineage>
</organism>
<dbReference type="Gene3D" id="3.90.1150.200">
    <property type="match status" value="1"/>
</dbReference>
<gene>
    <name evidence="2" type="ORF">EHQ58_08300</name>
</gene>